<dbReference type="STRING" id="484498.SAMN05421686_102219"/>
<dbReference type="RefSeq" id="WP_076514363.1">
    <property type="nucleotide sequence ID" value="NZ_FTOH01000002.1"/>
</dbReference>
<proteinExistence type="predicted"/>
<dbReference type="OrthoDB" id="7064291at2"/>
<protein>
    <submittedName>
        <fullName evidence="1">Uncharacterized protein</fullName>
    </submittedName>
</protein>
<accession>A0A1N7JW77</accession>
<sequence>MKLYLLEYTCSECSQKFKSPTLTGSPYGEFILRSSTPGKIAYLNALIDKTYDEVDEIMKSSGRVYNIYDLYKVYSYSACDPDENGNLYEIGKNPTCPNCGSLDVENWIGTYPEEFIDIDVPYLSHEKWNIKDKSEKTSIIIDKMNKMNLL</sequence>
<organism evidence="1 2">
    <name type="scientific">Thalassolituus maritimus</name>
    <dbReference type="NCBI Taxonomy" id="484498"/>
    <lineage>
        <taxon>Bacteria</taxon>
        <taxon>Pseudomonadati</taxon>
        <taxon>Pseudomonadota</taxon>
        <taxon>Gammaproteobacteria</taxon>
        <taxon>Oceanospirillales</taxon>
        <taxon>Oceanospirillaceae</taxon>
        <taxon>Thalassolituus</taxon>
    </lineage>
</organism>
<keyword evidence="2" id="KW-1185">Reference proteome</keyword>
<dbReference type="Proteomes" id="UP000185639">
    <property type="component" value="Unassembled WGS sequence"/>
</dbReference>
<evidence type="ECO:0000313" key="1">
    <source>
        <dbReference type="EMBL" id="SIS53570.1"/>
    </source>
</evidence>
<gene>
    <name evidence="1" type="ORF">SAMN05421686_102219</name>
</gene>
<dbReference type="EMBL" id="FTOH01000002">
    <property type="protein sequence ID" value="SIS53570.1"/>
    <property type="molecule type" value="Genomic_DNA"/>
</dbReference>
<dbReference type="AlphaFoldDB" id="A0A1N7JW77"/>
<evidence type="ECO:0000313" key="2">
    <source>
        <dbReference type="Proteomes" id="UP000185639"/>
    </source>
</evidence>
<name>A0A1N7JW77_9GAMM</name>
<reference evidence="2" key="1">
    <citation type="submission" date="2017-01" db="EMBL/GenBank/DDBJ databases">
        <authorList>
            <person name="Varghese N."/>
            <person name="Submissions S."/>
        </authorList>
    </citation>
    <scope>NUCLEOTIDE SEQUENCE [LARGE SCALE GENOMIC DNA]</scope>
    <source>
        <strain evidence="2">DSM 24913</strain>
    </source>
</reference>